<dbReference type="NCBIfam" id="TIGR00203">
    <property type="entry name" value="cydB"/>
    <property type="match status" value="1"/>
</dbReference>
<dbReference type="PANTHER" id="PTHR43141">
    <property type="entry name" value="CYTOCHROME BD2 SUBUNIT II"/>
    <property type="match status" value="1"/>
</dbReference>
<name>A0A4Z0NMX1_9HYPH</name>
<keyword evidence="6 7" id="KW-0472">Membrane</keyword>
<evidence type="ECO:0000313" key="9">
    <source>
        <dbReference type="Proteomes" id="UP000297535"/>
    </source>
</evidence>
<evidence type="ECO:0000256" key="1">
    <source>
        <dbReference type="ARBA" id="ARBA00004651"/>
    </source>
</evidence>
<evidence type="ECO:0000256" key="6">
    <source>
        <dbReference type="ARBA" id="ARBA00023136"/>
    </source>
</evidence>
<proteinExistence type="inferred from homology"/>
<dbReference type="GO" id="GO:0016682">
    <property type="term" value="F:oxidoreductase activity, acting on diphenols and related substances as donors, oxygen as acceptor"/>
    <property type="evidence" value="ECO:0007669"/>
    <property type="project" value="TreeGrafter"/>
</dbReference>
<evidence type="ECO:0000256" key="3">
    <source>
        <dbReference type="ARBA" id="ARBA00022475"/>
    </source>
</evidence>
<dbReference type="GO" id="GO:0019646">
    <property type="term" value="P:aerobic electron transport chain"/>
    <property type="evidence" value="ECO:0007669"/>
    <property type="project" value="TreeGrafter"/>
</dbReference>
<dbReference type="InterPro" id="IPR003317">
    <property type="entry name" value="Cyt-d_oxidase_su2"/>
</dbReference>
<dbReference type="OrthoDB" id="9776710at2"/>
<feature type="transmembrane region" description="Helical" evidence="7">
    <location>
        <begin position="254"/>
        <end position="275"/>
    </location>
</feature>
<evidence type="ECO:0000256" key="5">
    <source>
        <dbReference type="ARBA" id="ARBA00022989"/>
    </source>
</evidence>
<evidence type="ECO:0000256" key="2">
    <source>
        <dbReference type="ARBA" id="ARBA00007543"/>
    </source>
</evidence>
<feature type="transmembrane region" description="Helical" evidence="7">
    <location>
        <begin position="155"/>
        <end position="178"/>
    </location>
</feature>
<evidence type="ECO:0000256" key="4">
    <source>
        <dbReference type="ARBA" id="ARBA00022692"/>
    </source>
</evidence>
<protein>
    <submittedName>
        <fullName evidence="8">Cytochrome d ubiquinol oxidase subunit II</fullName>
    </submittedName>
</protein>
<feature type="transmembrane region" description="Helical" evidence="7">
    <location>
        <begin position="110"/>
        <end position="135"/>
    </location>
</feature>
<feature type="transmembrane region" description="Helical" evidence="7">
    <location>
        <begin position="80"/>
        <end position="98"/>
    </location>
</feature>
<dbReference type="Proteomes" id="UP000297535">
    <property type="component" value="Unassembled WGS sequence"/>
</dbReference>
<dbReference type="EMBL" id="SRLB01000013">
    <property type="protein sequence ID" value="TGD97745.1"/>
    <property type="molecule type" value="Genomic_DNA"/>
</dbReference>
<dbReference type="PANTHER" id="PTHR43141:SF4">
    <property type="entry name" value="CYTOCHROME BD2 SUBUNIT II"/>
    <property type="match status" value="1"/>
</dbReference>
<organism evidence="8 9">
    <name type="scientific">Methylobacterium nonmethylotrophicum</name>
    <dbReference type="NCBI Taxonomy" id="1141884"/>
    <lineage>
        <taxon>Bacteria</taxon>
        <taxon>Pseudomonadati</taxon>
        <taxon>Pseudomonadota</taxon>
        <taxon>Alphaproteobacteria</taxon>
        <taxon>Hyphomicrobiales</taxon>
        <taxon>Methylobacteriaceae</taxon>
        <taxon>Methylobacterium</taxon>
    </lineage>
</organism>
<gene>
    <name evidence="8" type="primary">cydB</name>
    <name evidence="8" type="ORF">EU555_19160</name>
</gene>
<dbReference type="GO" id="GO:0009055">
    <property type="term" value="F:electron transfer activity"/>
    <property type="evidence" value="ECO:0007669"/>
    <property type="project" value="TreeGrafter"/>
</dbReference>
<feature type="transmembrane region" description="Helical" evidence="7">
    <location>
        <begin position="6"/>
        <end position="35"/>
    </location>
</feature>
<evidence type="ECO:0000256" key="7">
    <source>
        <dbReference type="SAM" id="Phobius"/>
    </source>
</evidence>
<keyword evidence="9" id="KW-1185">Reference proteome</keyword>
<keyword evidence="5 7" id="KW-1133">Transmembrane helix</keyword>
<feature type="transmembrane region" description="Helical" evidence="7">
    <location>
        <begin position="190"/>
        <end position="213"/>
    </location>
</feature>
<dbReference type="GO" id="GO:0070069">
    <property type="term" value="C:cytochrome complex"/>
    <property type="evidence" value="ECO:0007669"/>
    <property type="project" value="TreeGrafter"/>
</dbReference>
<keyword evidence="3" id="KW-1003">Cell membrane</keyword>
<dbReference type="AlphaFoldDB" id="A0A4Z0NMX1"/>
<dbReference type="RefSeq" id="WP_135416816.1">
    <property type="nucleotide sequence ID" value="NZ_SRLB01000013.1"/>
</dbReference>
<sequence length="330" mass="35511">MTLVDLWAAALALSLLLYVLLDGFDLGVGMLFPLAPGEPARRRMLAAISPVWDGNETWLVVAGATLFGAFPLVYATLLSAFYLPVIAMLAGLILRGVAFEFRYKTVRFRLLWDAGFVAGSTVATLVQGTMVGALVQGLPIVDGRYVGGPLGWLSPFALLCGVGLCLGYALIGACWLVAKSEGEVREFAYRVLPWLLASLLAFLAAAFVYAVLIDLPVMRRWFERPSLVVLPVLGAVALAGLLRGIAVRNDRLPFPMAALIFLAAFGTLAASFLPYMVPFSITIAEAAAPESSLHFLFWGAGLFVFPITLAYTAAVYFIFRGKVAGEAEYE</sequence>
<keyword evidence="4 7" id="KW-0812">Transmembrane</keyword>
<evidence type="ECO:0000313" key="8">
    <source>
        <dbReference type="EMBL" id="TGD97745.1"/>
    </source>
</evidence>
<feature type="transmembrane region" description="Helical" evidence="7">
    <location>
        <begin position="225"/>
        <end position="242"/>
    </location>
</feature>
<reference evidence="8 9" key="1">
    <citation type="submission" date="2019-04" db="EMBL/GenBank/DDBJ databases">
        <authorList>
            <person name="Feng G."/>
            <person name="Zhu H."/>
        </authorList>
    </citation>
    <scope>NUCLEOTIDE SEQUENCE [LARGE SCALE GENOMIC DNA]</scope>
    <source>
        <strain evidence="8 9">6HR-1</strain>
    </source>
</reference>
<comment type="similarity">
    <text evidence="2">Belongs to the cytochrome ubiquinol oxidase subunit 2 family.</text>
</comment>
<dbReference type="Pfam" id="PF02322">
    <property type="entry name" value="Cyt_bd_oxida_II"/>
    <property type="match status" value="1"/>
</dbReference>
<feature type="transmembrane region" description="Helical" evidence="7">
    <location>
        <begin position="295"/>
        <end position="319"/>
    </location>
</feature>
<dbReference type="GO" id="GO:0005886">
    <property type="term" value="C:plasma membrane"/>
    <property type="evidence" value="ECO:0007669"/>
    <property type="project" value="UniProtKB-SubCell"/>
</dbReference>
<comment type="caution">
    <text evidence="8">The sequence shown here is derived from an EMBL/GenBank/DDBJ whole genome shotgun (WGS) entry which is preliminary data.</text>
</comment>
<comment type="subcellular location">
    <subcellularLocation>
        <location evidence="1">Cell membrane</location>
        <topology evidence="1">Multi-pass membrane protein</topology>
    </subcellularLocation>
</comment>
<accession>A0A4Z0NMX1</accession>